<comment type="caution">
    <text evidence="1">The sequence shown here is derived from an EMBL/GenBank/DDBJ whole genome shotgun (WGS) entry which is preliminary data.</text>
</comment>
<keyword evidence="2" id="KW-1185">Reference proteome</keyword>
<dbReference type="GO" id="GO:0016791">
    <property type="term" value="F:phosphatase activity"/>
    <property type="evidence" value="ECO:0007669"/>
    <property type="project" value="TreeGrafter"/>
</dbReference>
<dbReference type="Proteomes" id="UP000029628">
    <property type="component" value="Unassembled WGS sequence"/>
</dbReference>
<dbReference type="eggNOG" id="COG0561">
    <property type="taxonomic scope" value="Bacteria"/>
</dbReference>
<organism evidence="1 2">
    <name type="scientific">Veillonella montpellierensis DNF00314</name>
    <dbReference type="NCBI Taxonomy" id="1401067"/>
    <lineage>
        <taxon>Bacteria</taxon>
        <taxon>Bacillati</taxon>
        <taxon>Bacillota</taxon>
        <taxon>Negativicutes</taxon>
        <taxon>Veillonellales</taxon>
        <taxon>Veillonellaceae</taxon>
        <taxon>Veillonella</taxon>
    </lineage>
</organism>
<dbReference type="NCBIfam" id="TIGR01484">
    <property type="entry name" value="HAD-SF-IIB"/>
    <property type="match status" value="1"/>
</dbReference>
<keyword evidence="1" id="KW-0378">Hydrolase</keyword>
<dbReference type="EMBL" id="JRNT01000016">
    <property type="protein sequence ID" value="KGF47192.1"/>
    <property type="molecule type" value="Genomic_DNA"/>
</dbReference>
<dbReference type="RefSeq" id="WP_038152690.1">
    <property type="nucleotide sequence ID" value="NZ_JRNT01000016.1"/>
</dbReference>
<proteinExistence type="predicted"/>
<dbReference type="GO" id="GO:0005829">
    <property type="term" value="C:cytosol"/>
    <property type="evidence" value="ECO:0007669"/>
    <property type="project" value="TreeGrafter"/>
</dbReference>
<evidence type="ECO:0000313" key="2">
    <source>
        <dbReference type="Proteomes" id="UP000029628"/>
    </source>
</evidence>
<sequence>MEQKLFFFDVDNTLAVWPDCHIPDSAIYALAQLQQAGHRVALATGRIQKDAARFAARLGLTDFVADGGYSVTIDNTIHCMQGLPHDACLNYLSMLEEKNVYWAVTDSNELRRITPYKEILEWHPEWDVFHTVVDPSYDYRQSKQFYKIYVFFKPGEEEAKQITHMTEKLIRYGEGCLLFEPMDKSRGIYKMLNYFGMREDQVVVFGDGYNDLSMFNPAWTNIAMGNGREPLKKAADYVTASCDDDGILKACQHFGWVDT</sequence>
<dbReference type="Gene3D" id="3.40.50.1000">
    <property type="entry name" value="HAD superfamily/HAD-like"/>
    <property type="match status" value="1"/>
</dbReference>
<dbReference type="SUPFAM" id="SSF56784">
    <property type="entry name" value="HAD-like"/>
    <property type="match status" value="1"/>
</dbReference>
<gene>
    <name evidence="1" type="ORF">HMPREF0872_05820</name>
</gene>
<dbReference type="Gene3D" id="3.30.1240.10">
    <property type="match status" value="1"/>
</dbReference>
<reference evidence="1 2" key="1">
    <citation type="submission" date="2014-07" db="EMBL/GenBank/DDBJ databases">
        <authorList>
            <person name="McCorrison J."/>
            <person name="Sanka R."/>
            <person name="Torralba M."/>
            <person name="Gillis M."/>
            <person name="Haft D.H."/>
            <person name="Methe B."/>
            <person name="Sutton G."/>
            <person name="Nelson K.E."/>
        </authorList>
    </citation>
    <scope>NUCLEOTIDE SEQUENCE [LARGE SCALE GENOMIC DNA]</scope>
    <source>
        <strain evidence="1 2">DNF00314</strain>
    </source>
</reference>
<dbReference type="AlphaFoldDB" id="A0A096BWT7"/>
<dbReference type="InterPro" id="IPR036412">
    <property type="entry name" value="HAD-like_sf"/>
</dbReference>
<evidence type="ECO:0000313" key="1">
    <source>
        <dbReference type="EMBL" id="KGF47192.1"/>
    </source>
</evidence>
<dbReference type="PANTHER" id="PTHR10000">
    <property type="entry name" value="PHOSPHOSERINE PHOSPHATASE"/>
    <property type="match status" value="1"/>
</dbReference>
<dbReference type="InterPro" id="IPR023214">
    <property type="entry name" value="HAD_sf"/>
</dbReference>
<dbReference type="PANTHER" id="PTHR10000:SF25">
    <property type="entry name" value="PHOSPHATASE YKRA-RELATED"/>
    <property type="match status" value="1"/>
</dbReference>
<name>A0A096BWT7_9FIRM</name>
<protein>
    <submittedName>
        <fullName evidence="1">Hydrolase</fullName>
    </submittedName>
</protein>
<dbReference type="InterPro" id="IPR006379">
    <property type="entry name" value="HAD-SF_hydro_IIB"/>
</dbReference>
<dbReference type="GO" id="GO:0000287">
    <property type="term" value="F:magnesium ion binding"/>
    <property type="evidence" value="ECO:0007669"/>
    <property type="project" value="TreeGrafter"/>
</dbReference>
<dbReference type="Pfam" id="PF08282">
    <property type="entry name" value="Hydrolase_3"/>
    <property type="match status" value="1"/>
</dbReference>
<accession>A0A096BWT7</accession>